<evidence type="ECO:0000313" key="1">
    <source>
        <dbReference type="EMBL" id="KAJ2978720.1"/>
    </source>
</evidence>
<dbReference type="Proteomes" id="UP001143856">
    <property type="component" value="Unassembled WGS sequence"/>
</dbReference>
<reference evidence="1" key="1">
    <citation type="submission" date="2022-10" db="EMBL/GenBank/DDBJ databases">
        <title>Genome Sequence of Xylaria curta.</title>
        <authorList>
            <person name="Buettner E."/>
        </authorList>
    </citation>
    <scope>NUCLEOTIDE SEQUENCE</scope>
    <source>
        <strain evidence="1">Babe10</strain>
    </source>
</reference>
<keyword evidence="2" id="KW-1185">Reference proteome</keyword>
<organism evidence="1 2">
    <name type="scientific">Xylaria curta</name>
    <dbReference type="NCBI Taxonomy" id="42375"/>
    <lineage>
        <taxon>Eukaryota</taxon>
        <taxon>Fungi</taxon>
        <taxon>Dikarya</taxon>
        <taxon>Ascomycota</taxon>
        <taxon>Pezizomycotina</taxon>
        <taxon>Sordariomycetes</taxon>
        <taxon>Xylariomycetidae</taxon>
        <taxon>Xylariales</taxon>
        <taxon>Xylariaceae</taxon>
        <taxon>Xylaria</taxon>
    </lineage>
</organism>
<comment type="caution">
    <text evidence="1">The sequence shown here is derived from an EMBL/GenBank/DDBJ whole genome shotgun (WGS) entry which is preliminary data.</text>
</comment>
<evidence type="ECO:0000313" key="2">
    <source>
        <dbReference type="Proteomes" id="UP001143856"/>
    </source>
</evidence>
<accession>A0ACC1NHI2</accession>
<dbReference type="EMBL" id="JAPDGR010001914">
    <property type="protein sequence ID" value="KAJ2978720.1"/>
    <property type="molecule type" value="Genomic_DNA"/>
</dbReference>
<proteinExistence type="predicted"/>
<name>A0ACC1NHI2_9PEZI</name>
<protein>
    <submittedName>
        <fullName evidence="1">Uncharacterized protein</fullName>
    </submittedName>
</protein>
<sequence length="213" mass="24534">MNRLEDMQKIVSKLWKLQVSEGLDRSQTEGQSWQIDPGRFMGLAEEKLDSITRNNNRRHTQGIIRELEPFLVRICILGYLLRLHCTPCDVYITLMNDKEFGYPRVKIWMSHTIPSQNLAKFLEHAVCLAVPTLDYGTKDLPRDVSISWALHNQLAPAETVEREHRLGGIPEYSGELDLWGCLECFPDRALDLGWFREVGEGEPADSELIQYYG</sequence>
<gene>
    <name evidence="1" type="ORF">NUW58_g7405</name>
</gene>